<dbReference type="SUPFAM" id="SSF46689">
    <property type="entry name" value="Homeodomain-like"/>
    <property type="match status" value="1"/>
</dbReference>
<evidence type="ECO:0000256" key="2">
    <source>
        <dbReference type="PROSITE-ProRule" id="PRU00335"/>
    </source>
</evidence>
<protein>
    <submittedName>
        <fullName evidence="4">TetR/AcrR family transcriptional regulator</fullName>
    </submittedName>
</protein>
<dbReference type="InterPro" id="IPR001647">
    <property type="entry name" value="HTH_TetR"/>
</dbReference>
<dbReference type="AlphaFoldDB" id="A0A6L9Y2T2"/>
<dbReference type="PROSITE" id="PS50977">
    <property type="entry name" value="HTH_TETR_2"/>
    <property type="match status" value="1"/>
</dbReference>
<keyword evidence="1 2" id="KW-0238">DNA-binding</keyword>
<gene>
    <name evidence="4" type="ORF">G3T36_19205</name>
</gene>
<sequence>MGRTPDPNRKPELLAQILDHVATEPLSRMTFRSLASALGVSTYSFVYHFGSRREMIDAILEESVRLQNEVLEGVDVLAFDREQLTAWYKESFRYSLRDANRTGLRLQFEAGALEAVDPDIGKRMTDSFASWLALLDNWLIDHGVEADRASTLANWISDTTLGLHFGYLMTGDRERTIAAFDVFIEAFMREALDR</sequence>
<organism evidence="4 5">
    <name type="scientific">Leifsonia tongyongensis</name>
    <dbReference type="NCBI Taxonomy" id="1268043"/>
    <lineage>
        <taxon>Bacteria</taxon>
        <taxon>Bacillati</taxon>
        <taxon>Actinomycetota</taxon>
        <taxon>Actinomycetes</taxon>
        <taxon>Micrococcales</taxon>
        <taxon>Microbacteriaceae</taxon>
        <taxon>Leifsonia</taxon>
    </lineage>
</organism>
<feature type="DNA-binding region" description="H-T-H motif" evidence="2">
    <location>
        <begin position="30"/>
        <end position="49"/>
    </location>
</feature>
<evidence type="ECO:0000259" key="3">
    <source>
        <dbReference type="PROSITE" id="PS50977"/>
    </source>
</evidence>
<dbReference type="Proteomes" id="UP000474967">
    <property type="component" value="Unassembled WGS sequence"/>
</dbReference>
<feature type="domain" description="HTH tetR-type" evidence="3">
    <location>
        <begin position="7"/>
        <end position="67"/>
    </location>
</feature>
<evidence type="ECO:0000256" key="1">
    <source>
        <dbReference type="ARBA" id="ARBA00023125"/>
    </source>
</evidence>
<accession>A0A6L9Y2T2</accession>
<evidence type="ECO:0000313" key="5">
    <source>
        <dbReference type="Proteomes" id="UP000474967"/>
    </source>
</evidence>
<name>A0A6L9Y2T2_9MICO</name>
<evidence type="ECO:0000313" key="4">
    <source>
        <dbReference type="EMBL" id="NEN07991.1"/>
    </source>
</evidence>
<comment type="caution">
    <text evidence="4">The sequence shown here is derived from an EMBL/GenBank/DDBJ whole genome shotgun (WGS) entry which is preliminary data.</text>
</comment>
<dbReference type="InterPro" id="IPR009057">
    <property type="entry name" value="Homeodomain-like_sf"/>
</dbReference>
<dbReference type="RefSeq" id="WP_163291490.1">
    <property type="nucleotide sequence ID" value="NZ_JAAGWY010000006.1"/>
</dbReference>
<dbReference type="Gene3D" id="1.10.357.10">
    <property type="entry name" value="Tetracycline Repressor, domain 2"/>
    <property type="match status" value="1"/>
</dbReference>
<proteinExistence type="predicted"/>
<dbReference type="GO" id="GO:0003677">
    <property type="term" value="F:DNA binding"/>
    <property type="evidence" value="ECO:0007669"/>
    <property type="project" value="UniProtKB-UniRule"/>
</dbReference>
<keyword evidence="5" id="KW-1185">Reference proteome</keyword>
<dbReference type="EMBL" id="JAAGWY010000006">
    <property type="protein sequence ID" value="NEN07991.1"/>
    <property type="molecule type" value="Genomic_DNA"/>
</dbReference>
<reference evidence="4 5" key="1">
    <citation type="journal article" date="2014" name="J. Microbiol.">
        <title>Diaminobutyricibacter tongyongensis gen. nov., sp. nov. and Homoserinibacter gongjuensis gen. nov., sp. nov. belong to the family Microbacteriaceae.</title>
        <authorList>
            <person name="Kim S.J."/>
            <person name="Ahn J.H."/>
            <person name="Weon H.Y."/>
            <person name="Hamada M."/>
            <person name="Suzuki K."/>
            <person name="Kwon S.W."/>
        </authorList>
    </citation>
    <scope>NUCLEOTIDE SEQUENCE [LARGE SCALE GENOMIC DNA]</scope>
    <source>
        <strain evidence="4 5">NBRC 108724</strain>
    </source>
</reference>